<comment type="subcellular location">
    <subcellularLocation>
        <location evidence="1">Membrane</location>
        <topology evidence="1">Multi-pass membrane protein</topology>
    </subcellularLocation>
</comment>
<accession>A0AAW1V3N5</accession>
<evidence type="ECO:0000256" key="4">
    <source>
        <dbReference type="ARBA" id="ARBA00023136"/>
    </source>
</evidence>
<feature type="transmembrane region" description="Helical" evidence="5">
    <location>
        <begin position="243"/>
        <end position="260"/>
    </location>
</feature>
<dbReference type="InterPro" id="IPR011547">
    <property type="entry name" value="SLC26A/SulP_dom"/>
</dbReference>
<evidence type="ECO:0000259" key="7">
    <source>
        <dbReference type="Pfam" id="PF01740"/>
    </source>
</evidence>
<dbReference type="AlphaFoldDB" id="A0AAW1V3N5"/>
<dbReference type="InterPro" id="IPR002645">
    <property type="entry name" value="STAS_dom"/>
</dbReference>
<feature type="domain" description="STAS" evidence="7">
    <location>
        <begin position="557"/>
        <end position="648"/>
    </location>
</feature>
<name>A0AAW1V3N5_9CUCU</name>
<feature type="transmembrane region" description="Helical" evidence="5">
    <location>
        <begin position="484"/>
        <end position="500"/>
    </location>
</feature>
<evidence type="ECO:0008006" key="10">
    <source>
        <dbReference type="Google" id="ProtNLM"/>
    </source>
</evidence>
<evidence type="ECO:0000313" key="8">
    <source>
        <dbReference type="EMBL" id="KAK9887724.1"/>
    </source>
</evidence>
<keyword evidence="4 5" id="KW-0472">Membrane</keyword>
<evidence type="ECO:0000259" key="6">
    <source>
        <dbReference type="Pfam" id="PF00916"/>
    </source>
</evidence>
<reference evidence="8 9" key="1">
    <citation type="submission" date="2023-03" db="EMBL/GenBank/DDBJ databases">
        <title>Genome insight into feeding habits of ladybird beetles.</title>
        <authorList>
            <person name="Li H.-S."/>
            <person name="Huang Y.-H."/>
            <person name="Pang H."/>
        </authorList>
    </citation>
    <scope>NUCLEOTIDE SEQUENCE [LARGE SCALE GENOMIC DNA]</scope>
    <source>
        <strain evidence="8">SYSU_2023b</strain>
        <tissue evidence="8">Whole body</tissue>
    </source>
</reference>
<dbReference type="SUPFAM" id="SSF52091">
    <property type="entry name" value="SpoIIaa-like"/>
    <property type="match status" value="1"/>
</dbReference>
<comment type="caution">
    <text evidence="8">The sequence shown here is derived from an EMBL/GenBank/DDBJ whole genome shotgun (WGS) entry which is preliminary data.</text>
</comment>
<proteinExistence type="predicted"/>
<dbReference type="CDD" id="cd07042">
    <property type="entry name" value="STAS_SulP_like_sulfate_transporter"/>
    <property type="match status" value="1"/>
</dbReference>
<dbReference type="Pfam" id="PF01740">
    <property type="entry name" value="STAS"/>
    <property type="match status" value="1"/>
</dbReference>
<evidence type="ECO:0000256" key="5">
    <source>
        <dbReference type="SAM" id="Phobius"/>
    </source>
</evidence>
<evidence type="ECO:0000256" key="1">
    <source>
        <dbReference type="ARBA" id="ARBA00004141"/>
    </source>
</evidence>
<feature type="transmembrane region" description="Helical" evidence="5">
    <location>
        <begin position="193"/>
        <end position="212"/>
    </location>
</feature>
<dbReference type="Pfam" id="PF00916">
    <property type="entry name" value="Sulfate_transp"/>
    <property type="match status" value="1"/>
</dbReference>
<sequence>MQLQVEESQGDDHRIPIGITTDMEDIQGEGGGGSLADITYDNPTLTESSQTISNRKTCRGFDNFEVINEPHSSTPFQYLKNIATWSKEKTKKICTKRTLYKRLPILTWLPKYATEDAVGDFVAGITVGLTVIPQSLAYANIAHLPLEYGLYSSFLGCLIYIFIGTCKDVPFGPSAIASLMTYEAIHDKGPQHAIVLCFLSGVIQFLMGIFGFGFMIDFVSGPVASGFTSAVALIILTSQVKDFLGIPTSGTVFIHTWSSIFKNIHKTNIWDALLGLICIVCILTLRIGSGISISDVDKLGNKRTRFQIWRNRIFWFIATSRNAIVVIVCGYVGYSFFQHGRVPFTLIGHVPQGLPSVQVPPFSHSKQVGNSTINVSFTEIVSDLGSNIIVVPLIALLEDIAICKVFSNGKTVDSMQEFLALGVCNMANSFVQAFPGTGSVSRSAVQHSSGSRTPMCGLYTGIIVIFALLFFTPCFFFIPKPTLAAVLIAAVIFMVEYRVIRPMWRSKKSDLLLCIGTFVACLVFPLEIGVSIGVGVNLIFILHQAARPKISIERLKTRNGTKYLMVTPDRCLIFPSVDYVKNLVTKHSKKENIPVVLDCSYIYGADYTAACVIEVLTEDFASRKQTLVFFNLKPSVSAVFEGLSIKDFRVVYDEQGLQQLLENRPVIMTET</sequence>
<feature type="transmembrane region" description="Helical" evidence="5">
    <location>
        <begin position="384"/>
        <end position="406"/>
    </location>
</feature>
<dbReference type="Proteomes" id="UP001431783">
    <property type="component" value="Unassembled WGS sequence"/>
</dbReference>
<keyword evidence="9" id="KW-1185">Reference proteome</keyword>
<feature type="transmembrane region" description="Helical" evidence="5">
    <location>
        <begin position="218"/>
        <end position="236"/>
    </location>
</feature>
<keyword evidence="2 5" id="KW-0812">Transmembrane</keyword>
<feature type="transmembrane region" description="Helical" evidence="5">
    <location>
        <begin position="456"/>
        <end position="478"/>
    </location>
</feature>
<dbReference type="EMBL" id="JARQZJ010000121">
    <property type="protein sequence ID" value="KAK9887724.1"/>
    <property type="molecule type" value="Genomic_DNA"/>
</dbReference>
<feature type="transmembrane region" description="Helical" evidence="5">
    <location>
        <begin position="272"/>
        <end position="293"/>
    </location>
</feature>
<dbReference type="InterPro" id="IPR036513">
    <property type="entry name" value="STAS_dom_sf"/>
</dbReference>
<feature type="transmembrane region" description="Helical" evidence="5">
    <location>
        <begin position="313"/>
        <end position="334"/>
    </location>
</feature>
<dbReference type="PANTHER" id="PTHR11814">
    <property type="entry name" value="SULFATE TRANSPORTER"/>
    <property type="match status" value="1"/>
</dbReference>
<dbReference type="GO" id="GO:0055085">
    <property type="term" value="P:transmembrane transport"/>
    <property type="evidence" value="ECO:0007669"/>
    <property type="project" value="InterPro"/>
</dbReference>
<evidence type="ECO:0000256" key="2">
    <source>
        <dbReference type="ARBA" id="ARBA00022692"/>
    </source>
</evidence>
<feature type="domain" description="SLC26A/SulP transporter" evidence="6">
    <location>
        <begin position="119"/>
        <end position="516"/>
    </location>
</feature>
<dbReference type="GO" id="GO:0016020">
    <property type="term" value="C:membrane"/>
    <property type="evidence" value="ECO:0007669"/>
    <property type="project" value="UniProtKB-SubCell"/>
</dbReference>
<keyword evidence="3 5" id="KW-1133">Transmembrane helix</keyword>
<feature type="transmembrane region" description="Helical" evidence="5">
    <location>
        <begin position="512"/>
        <end position="542"/>
    </location>
</feature>
<protein>
    <recommendedName>
        <fullName evidence="10">Sodium-independent sulfate anion transporter</fullName>
    </recommendedName>
</protein>
<dbReference type="Gene3D" id="3.30.750.24">
    <property type="entry name" value="STAS domain"/>
    <property type="match status" value="1"/>
</dbReference>
<organism evidence="8 9">
    <name type="scientific">Henosepilachna vigintioctopunctata</name>
    <dbReference type="NCBI Taxonomy" id="420089"/>
    <lineage>
        <taxon>Eukaryota</taxon>
        <taxon>Metazoa</taxon>
        <taxon>Ecdysozoa</taxon>
        <taxon>Arthropoda</taxon>
        <taxon>Hexapoda</taxon>
        <taxon>Insecta</taxon>
        <taxon>Pterygota</taxon>
        <taxon>Neoptera</taxon>
        <taxon>Endopterygota</taxon>
        <taxon>Coleoptera</taxon>
        <taxon>Polyphaga</taxon>
        <taxon>Cucujiformia</taxon>
        <taxon>Coccinelloidea</taxon>
        <taxon>Coccinellidae</taxon>
        <taxon>Epilachninae</taxon>
        <taxon>Epilachnini</taxon>
        <taxon>Henosepilachna</taxon>
    </lineage>
</organism>
<gene>
    <name evidence="8" type="ORF">WA026_000043</name>
</gene>
<evidence type="ECO:0000256" key="3">
    <source>
        <dbReference type="ARBA" id="ARBA00022989"/>
    </source>
</evidence>
<evidence type="ECO:0000313" key="9">
    <source>
        <dbReference type="Proteomes" id="UP001431783"/>
    </source>
</evidence>
<dbReference type="InterPro" id="IPR001902">
    <property type="entry name" value="SLC26A/SulP_fam"/>
</dbReference>
<dbReference type="FunFam" id="3.30.750.24:FF:000028">
    <property type="entry name" value="Sulfate transporter, putative"/>
    <property type="match status" value="1"/>
</dbReference>